<gene>
    <name evidence="1" type="ORF">MYCIT1_LOCUS31547</name>
</gene>
<name>A0AAD2HSA0_9AGAR</name>
<dbReference type="Proteomes" id="UP001295794">
    <property type="component" value="Unassembled WGS sequence"/>
</dbReference>
<protein>
    <submittedName>
        <fullName evidence="1">Uncharacterized protein</fullName>
    </submittedName>
</protein>
<sequence>SISTNPQICVFPVTCKSLILCPLLTRGARIRFSSVRSEINASNRRCSLRGLRPQK</sequence>
<keyword evidence="2" id="KW-1185">Reference proteome</keyword>
<accession>A0AAD2HSA0</accession>
<organism evidence="1 2">
    <name type="scientific">Mycena citricolor</name>
    <dbReference type="NCBI Taxonomy" id="2018698"/>
    <lineage>
        <taxon>Eukaryota</taxon>
        <taxon>Fungi</taxon>
        <taxon>Dikarya</taxon>
        <taxon>Basidiomycota</taxon>
        <taxon>Agaricomycotina</taxon>
        <taxon>Agaricomycetes</taxon>
        <taxon>Agaricomycetidae</taxon>
        <taxon>Agaricales</taxon>
        <taxon>Marasmiineae</taxon>
        <taxon>Mycenaceae</taxon>
        <taxon>Mycena</taxon>
    </lineage>
</organism>
<evidence type="ECO:0000313" key="1">
    <source>
        <dbReference type="EMBL" id="CAK5280860.1"/>
    </source>
</evidence>
<dbReference type="AlphaFoldDB" id="A0AAD2HSA0"/>
<proteinExistence type="predicted"/>
<dbReference type="EMBL" id="CAVNYO010000440">
    <property type="protein sequence ID" value="CAK5280860.1"/>
    <property type="molecule type" value="Genomic_DNA"/>
</dbReference>
<reference evidence="1" key="1">
    <citation type="submission" date="2023-11" db="EMBL/GenBank/DDBJ databases">
        <authorList>
            <person name="De Vega J J."/>
            <person name="De Vega J J."/>
        </authorList>
    </citation>
    <scope>NUCLEOTIDE SEQUENCE</scope>
</reference>
<evidence type="ECO:0000313" key="2">
    <source>
        <dbReference type="Proteomes" id="UP001295794"/>
    </source>
</evidence>
<feature type="non-terminal residue" evidence="1">
    <location>
        <position position="1"/>
    </location>
</feature>
<comment type="caution">
    <text evidence="1">The sequence shown here is derived from an EMBL/GenBank/DDBJ whole genome shotgun (WGS) entry which is preliminary data.</text>
</comment>